<comment type="caution">
    <text evidence="1">The sequence shown here is derived from an EMBL/GenBank/DDBJ whole genome shotgun (WGS) entry which is preliminary data.</text>
</comment>
<evidence type="ECO:0000313" key="1">
    <source>
        <dbReference type="EMBL" id="KAL2510163.1"/>
    </source>
</evidence>
<sequence>MNRWVALRPAPELRPALPELRANQDLLKEAILTAITTWSTGRYKEIRNWATRLSSGLHKKKINKIKKVRQRRCVKGFLSTSNFDHSTLLGMSNISNRTMT</sequence>
<name>A0ABD1TBP5_9LAMI</name>
<gene>
    <name evidence="1" type="ORF">Fot_33810</name>
</gene>
<dbReference type="AlphaFoldDB" id="A0ABD1TBP5"/>
<proteinExistence type="predicted"/>
<protein>
    <submittedName>
        <fullName evidence="1">Uncharacterized protein</fullName>
    </submittedName>
</protein>
<accession>A0ABD1TBP5</accession>
<dbReference type="EMBL" id="JBFOLJ010000009">
    <property type="protein sequence ID" value="KAL2510163.1"/>
    <property type="molecule type" value="Genomic_DNA"/>
</dbReference>
<evidence type="ECO:0000313" key="2">
    <source>
        <dbReference type="Proteomes" id="UP001604277"/>
    </source>
</evidence>
<dbReference type="Proteomes" id="UP001604277">
    <property type="component" value="Unassembled WGS sequence"/>
</dbReference>
<organism evidence="1 2">
    <name type="scientific">Forsythia ovata</name>
    <dbReference type="NCBI Taxonomy" id="205694"/>
    <lineage>
        <taxon>Eukaryota</taxon>
        <taxon>Viridiplantae</taxon>
        <taxon>Streptophyta</taxon>
        <taxon>Embryophyta</taxon>
        <taxon>Tracheophyta</taxon>
        <taxon>Spermatophyta</taxon>
        <taxon>Magnoliopsida</taxon>
        <taxon>eudicotyledons</taxon>
        <taxon>Gunneridae</taxon>
        <taxon>Pentapetalae</taxon>
        <taxon>asterids</taxon>
        <taxon>lamiids</taxon>
        <taxon>Lamiales</taxon>
        <taxon>Oleaceae</taxon>
        <taxon>Forsythieae</taxon>
        <taxon>Forsythia</taxon>
    </lineage>
</organism>
<reference evidence="2" key="1">
    <citation type="submission" date="2024-07" db="EMBL/GenBank/DDBJ databases">
        <title>Two chromosome-level genome assemblies of Korean endemic species Abeliophyllum distichum and Forsythia ovata (Oleaceae).</title>
        <authorList>
            <person name="Jang H."/>
        </authorList>
    </citation>
    <scope>NUCLEOTIDE SEQUENCE [LARGE SCALE GENOMIC DNA]</scope>
</reference>
<keyword evidence="2" id="KW-1185">Reference proteome</keyword>